<dbReference type="KEGG" id="mbrn:26245376"/>
<dbReference type="Proteomes" id="UP000510686">
    <property type="component" value="Chromosome 5"/>
</dbReference>
<reference evidence="2 3" key="1">
    <citation type="submission" date="2020-07" db="EMBL/GenBank/DDBJ databases">
        <title>Telomere length de novo assembly of all 7 chromosomes of the fungus, Metarhizium brunneum, using a novel assembly pipeline.</title>
        <authorList>
            <person name="Saud z."/>
            <person name="Kortsinoglou A."/>
            <person name="Kouvelis V.N."/>
            <person name="Butt T.M."/>
        </authorList>
    </citation>
    <scope>NUCLEOTIDE SEQUENCE [LARGE SCALE GENOMIC DNA]</scope>
    <source>
        <strain evidence="2 3">4556</strain>
    </source>
</reference>
<name>A0A7D5V0Z5_9HYPO</name>
<feature type="compositionally biased region" description="Polar residues" evidence="1">
    <location>
        <begin position="113"/>
        <end position="122"/>
    </location>
</feature>
<gene>
    <name evidence="2" type="ORF">G6M90_00g092640</name>
</gene>
<dbReference type="GeneID" id="26245376"/>
<accession>A0A7D5V0Z5</accession>
<evidence type="ECO:0008006" key="4">
    <source>
        <dbReference type="Google" id="ProtNLM"/>
    </source>
</evidence>
<sequence>MVDRSENAHPRKRRGGTRQTQDSIDSEPNAILIYTDGGSFNGREGTAVVCTANQTQKAYTSAIKEPGHVWDIHTLLDYAAKAWGTHFREADIVVSPRLCDPDDKSHSVRSRIDSSATGMKLP</sequence>
<protein>
    <recommendedName>
        <fullName evidence="4">RNase H type-1 domain-containing protein</fullName>
    </recommendedName>
</protein>
<dbReference type="EMBL" id="CP058936">
    <property type="protein sequence ID" value="QLI71858.1"/>
    <property type="molecule type" value="Genomic_DNA"/>
</dbReference>
<dbReference type="AlphaFoldDB" id="A0A7D5V0Z5"/>
<keyword evidence="3" id="KW-1185">Reference proteome</keyword>
<evidence type="ECO:0000313" key="3">
    <source>
        <dbReference type="Proteomes" id="UP000510686"/>
    </source>
</evidence>
<feature type="region of interest" description="Disordered" evidence="1">
    <location>
        <begin position="1"/>
        <end position="28"/>
    </location>
</feature>
<organism evidence="2 3">
    <name type="scientific">Metarhizium brunneum</name>
    <dbReference type="NCBI Taxonomy" id="500148"/>
    <lineage>
        <taxon>Eukaryota</taxon>
        <taxon>Fungi</taxon>
        <taxon>Dikarya</taxon>
        <taxon>Ascomycota</taxon>
        <taxon>Pezizomycotina</taxon>
        <taxon>Sordariomycetes</taxon>
        <taxon>Hypocreomycetidae</taxon>
        <taxon>Hypocreales</taxon>
        <taxon>Clavicipitaceae</taxon>
        <taxon>Metarhizium</taxon>
    </lineage>
</organism>
<dbReference type="OrthoDB" id="10515811at2759"/>
<proteinExistence type="predicted"/>
<dbReference type="RefSeq" id="XP_014541908.2">
    <property type="nucleotide sequence ID" value="XM_014686422.2"/>
</dbReference>
<feature type="region of interest" description="Disordered" evidence="1">
    <location>
        <begin position="99"/>
        <end position="122"/>
    </location>
</feature>
<evidence type="ECO:0000313" key="2">
    <source>
        <dbReference type="EMBL" id="QLI71858.1"/>
    </source>
</evidence>
<evidence type="ECO:0000256" key="1">
    <source>
        <dbReference type="SAM" id="MobiDB-lite"/>
    </source>
</evidence>
<feature type="compositionally biased region" description="Basic and acidic residues" evidence="1">
    <location>
        <begin position="99"/>
        <end position="112"/>
    </location>
</feature>